<accession>A0A0P0GDX9</accession>
<dbReference type="KEGG" id="bcel:BcellWH2_05554"/>
<evidence type="ECO:0000313" key="1">
    <source>
        <dbReference type="EMBL" id="ALJ62752.1"/>
    </source>
</evidence>
<reference evidence="1 2" key="1">
    <citation type="journal article" date="2015" name="Science">
        <title>Genetic determinants of in vivo fitness and diet responsiveness in multiple human gut Bacteroides.</title>
        <authorList>
            <person name="Wu M."/>
            <person name="McNulty N.P."/>
            <person name="Rodionov D.A."/>
            <person name="Khoroshkin M.S."/>
            <person name="Griffin N.W."/>
            <person name="Cheng J."/>
            <person name="Latreille P."/>
            <person name="Kerstetter R.A."/>
            <person name="Terrapon N."/>
            <person name="Henrissat B."/>
            <person name="Osterman A.L."/>
            <person name="Gordon J.I."/>
        </authorList>
    </citation>
    <scope>NUCLEOTIDE SEQUENCE [LARGE SCALE GENOMIC DNA]</scope>
    <source>
        <strain evidence="1 2">WH2</strain>
    </source>
</reference>
<sequence length="79" mass="9385">MIVLGSDGLPVGRRKNNYMNIDGVLHKRCTHCGQYFRLSYFYPLKYRRKGEARETLQSWCKFCMVSECCKKAKEKRENN</sequence>
<dbReference type="AlphaFoldDB" id="A0A0P0GDX9"/>
<dbReference type="Proteomes" id="UP000061809">
    <property type="component" value="Chromosome"/>
</dbReference>
<dbReference type="RefSeq" id="WP_060550602.1">
    <property type="nucleotide sequence ID" value="NZ_CP012801.1"/>
</dbReference>
<proteinExistence type="predicted"/>
<name>A0A0P0GDX9_9BACE</name>
<gene>
    <name evidence="1" type="ORF">BcellWH2_05554</name>
</gene>
<dbReference type="EMBL" id="CP012801">
    <property type="protein sequence ID" value="ALJ62752.1"/>
    <property type="molecule type" value="Genomic_DNA"/>
</dbReference>
<dbReference type="PATRIC" id="fig|246787.4.peg.5733"/>
<organism evidence="1 2">
    <name type="scientific">Bacteroides cellulosilyticus</name>
    <dbReference type="NCBI Taxonomy" id="246787"/>
    <lineage>
        <taxon>Bacteria</taxon>
        <taxon>Pseudomonadati</taxon>
        <taxon>Bacteroidota</taxon>
        <taxon>Bacteroidia</taxon>
        <taxon>Bacteroidales</taxon>
        <taxon>Bacteroidaceae</taxon>
        <taxon>Bacteroides</taxon>
    </lineage>
</organism>
<protein>
    <submittedName>
        <fullName evidence="1">Uncharacterized protein</fullName>
    </submittedName>
</protein>
<evidence type="ECO:0000313" key="2">
    <source>
        <dbReference type="Proteomes" id="UP000061809"/>
    </source>
</evidence>